<dbReference type="Gene3D" id="3.40.630.30">
    <property type="match status" value="1"/>
</dbReference>
<evidence type="ECO:0000313" key="5">
    <source>
        <dbReference type="Proteomes" id="UP000234503"/>
    </source>
</evidence>
<dbReference type="InterPro" id="IPR016181">
    <property type="entry name" value="Acyl_CoA_acyltransferase"/>
</dbReference>
<evidence type="ECO:0000256" key="1">
    <source>
        <dbReference type="ARBA" id="ARBA00022679"/>
    </source>
</evidence>
<dbReference type="RefSeq" id="WP_101826753.1">
    <property type="nucleotide sequence ID" value="NZ_PJZH01000034.1"/>
</dbReference>
<dbReference type="AlphaFoldDB" id="A0A2N5DU27"/>
<dbReference type="PROSITE" id="PS51186">
    <property type="entry name" value="GNAT"/>
    <property type="match status" value="1"/>
</dbReference>
<dbReference type="InterPro" id="IPR050832">
    <property type="entry name" value="Bact_Acetyltransf"/>
</dbReference>
<evidence type="ECO:0000313" key="4">
    <source>
        <dbReference type="EMBL" id="PLR30168.1"/>
    </source>
</evidence>
<dbReference type="OrthoDB" id="7356080at2"/>
<keyword evidence="2" id="KW-0012">Acyltransferase</keyword>
<evidence type="ECO:0000259" key="3">
    <source>
        <dbReference type="PROSITE" id="PS51186"/>
    </source>
</evidence>
<reference evidence="4 5" key="1">
    <citation type="submission" date="2017-12" db="EMBL/GenBank/DDBJ databases">
        <title>Characterization of six clinical isolates of Enterochimera gen. nov., a novel genus of the Yersiniaciae family and the three species Enterochimera arupensis sp. nov., Enterochimera coloradensis sp. nov, and Enterochimera californica sp. nov.</title>
        <authorList>
            <person name="Rossi A."/>
            <person name="Fisher M."/>
        </authorList>
    </citation>
    <scope>NUCLEOTIDE SEQUENCE [LARGE SCALE GENOMIC DNA]</scope>
    <source>
        <strain evidence="5">2016-Iso4</strain>
    </source>
</reference>
<comment type="caution">
    <text evidence="4">The sequence shown here is derived from an EMBL/GenBank/DDBJ whole genome shotgun (WGS) entry which is preliminary data.</text>
</comment>
<proteinExistence type="predicted"/>
<dbReference type="Pfam" id="PF13673">
    <property type="entry name" value="Acetyltransf_10"/>
    <property type="match status" value="1"/>
</dbReference>
<dbReference type="PANTHER" id="PTHR43877">
    <property type="entry name" value="AMINOALKYLPHOSPHONATE N-ACETYLTRANSFERASE-RELATED-RELATED"/>
    <property type="match status" value="1"/>
</dbReference>
<keyword evidence="5" id="KW-1185">Reference proteome</keyword>
<name>A0A2N5DU27_9GAMM</name>
<dbReference type="InterPro" id="IPR000182">
    <property type="entry name" value="GNAT_dom"/>
</dbReference>
<dbReference type="EMBL" id="PJZH01000034">
    <property type="protein sequence ID" value="PLR30168.1"/>
    <property type="molecule type" value="Genomic_DNA"/>
</dbReference>
<organism evidence="4 5">
    <name type="scientific">Chimaeribacter coloradensis</name>
    <dbReference type="NCBI Taxonomy" id="2060068"/>
    <lineage>
        <taxon>Bacteria</taxon>
        <taxon>Pseudomonadati</taxon>
        <taxon>Pseudomonadota</taxon>
        <taxon>Gammaproteobacteria</taxon>
        <taxon>Enterobacterales</taxon>
        <taxon>Yersiniaceae</taxon>
        <taxon>Chimaeribacter</taxon>
    </lineage>
</organism>
<gene>
    <name evidence="4" type="ORF">CYR32_19330</name>
</gene>
<protein>
    <submittedName>
        <fullName evidence="4">GNAT family N-acetyltransferase</fullName>
    </submittedName>
</protein>
<accession>A0A2N5DU27</accession>
<dbReference type="GO" id="GO:0016747">
    <property type="term" value="F:acyltransferase activity, transferring groups other than amino-acyl groups"/>
    <property type="evidence" value="ECO:0007669"/>
    <property type="project" value="InterPro"/>
</dbReference>
<keyword evidence="1 4" id="KW-0808">Transferase</keyword>
<dbReference type="PANTHER" id="PTHR43877:SF2">
    <property type="entry name" value="AMINOALKYLPHOSPHONATE N-ACETYLTRANSFERASE-RELATED"/>
    <property type="match status" value="1"/>
</dbReference>
<feature type="domain" description="N-acetyltransferase" evidence="3">
    <location>
        <begin position="1"/>
        <end position="155"/>
    </location>
</feature>
<dbReference type="SUPFAM" id="SSF55729">
    <property type="entry name" value="Acyl-CoA N-acyltransferases (Nat)"/>
    <property type="match status" value="1"/>
</dbReference>
<sequence length="158" mass="17641">MGIRLAHAEDAEETWVIRNLALRHGCRDVYDADALAAFTPDVMPAGYYRAIEENPFYVMEAEGRLVATGFLDLQQQSVEAIFTLPGHEGRGYATAILTAIKQEAQRRGFPGLTLSSTPNAAGFYLRQGFTRVRDSEYFSARARRAYACVEMQWVAVGR</sequence>
<evidence type="ECO:0000256" key="2">
    <source>
        <dbReference type="ARBA" id="ARBA00023315"/>
    </source>
</evidence>
<dbReference type="Proteomes" id="UP000234503">
    <property type="component" value="Unassembled WGS sequence"/>
</dbReference>